<evidence type="ECO:0000256" key="2">
    <source>
        <dbReference type="ARBA" id="ARBA00010790"/>
    </source>
</evidence>
<dbReference type="Pfam" id="PF00732">
    <property type="entry name" value="GMC_oxred_N"/>
    <property type="match status" value="1"/>
</dbReference>
<dbReference type="InterPro" id="IPR000172">
    <property type="entry name" value="GMC_OxRdtase_N"/>
</dbReference>
<dbReference type="Gene3D" id="3.30.560.10">
    <property type="entry name" value="Glucose Oxidase, domain 3"/>
    <property type="match status" value="1"/>
</dbReference>
<accession>A0ABR1FHU9</accession>
<dbReference type="InterPro" id="IPR012132">
    <property type="entry name" value="GMC_OxRdtase"/>
</dbReference>
<dbReference type="SUPFAM" id="SSF54373">
    <property type="entry name" value="FAD-linked reductases, C-terminal domain"/>
    <property type="match status" value="1"/>
</dbReference>
<sequence length="570" mass="60838">MYHHLRPVAARLLGGVAVCGGGVALAKAQREDECDATVDYIVVGAGSSGCAVAARLAQGAPHCSTLLLEAGQDDDVAQIQTAVDYFGKVEHVFGSDRDWIYGSEPQPEIGGRGLYWPRGKVVGGCSSFNTMVFLRGDPRDFDHWARLLGDASWAYDAVLPYFRRAETHPAGPSELHGAAGPITVAPLDHPWHHPDDASSFATKAFVRAAVAMGVAANRDFAATTSGVGCNDVNARGGRRCSTSAYLKMVGAYPRAGQTEAASPSGALRVELERETRKLLWDRGGAVPRAVGVEVARRGGAVRRYRARREVVVCCGAVNSPLLLLRSGVGPRKDLERRGIPVVRDAPGVGQHLIDHLHVPLSYRVAGGVTPHSHSNICEGSMFTRLRPAAGDARGDAPDLQVHLGTVFFHPDGFNPIGEGFTLTPSLIHPRSRGSVCLRDDSDLPLIRPNYLTDPEGYDLKLLVDGVKLCRDLGRRICADVGATEVHPGPAVETDADVEDYVRKYVSTMYHPVGTCRMGDVVDAALRVRGVAGLRVADASVMPDIVGCNTNATCVMIGERCADLVLTAEPP</sequence>
<reference evidence="7 8" key="1">
    <citation type="submission" date="2024-03" db="EMBL/GenBank/DDBJ databases">
        <title>Aureococcus anophagefferens CCMP1851 and Kratosvirus quantuckense: Draft genome of a second virus-susceptible host strain in the model system.</title>
        <authorList>
            <person name="Chase E."/>
            <person name="Truchon A.R."/>
            <person name="Schepens W."/>
            <person name="Wilhelm S.W."/>
        </authorList>
    </citation>
    <scope>NUCLEOTIDE SEQUENCE [LARGE SCALE GENOMIC DNA]</scope>
    <source>
        <strain evidence="7 8">CCMP1851</strain>
    </source>
</reference>
<dbReference type="InterPro" id="IPR036188">
    <property type="entry name" value="FAD/NAD-bd_sf"/>
</dbReference>
<evidence type="ECO:0000256" key="5">
    <source>
        <dbReference type="SAM" id="SignalP"/>
    </source>
</evidence>
<organism evidence="7 8">
    <name type="scientific">Aureococcus anophagefferens</name>
    <name type="common">Harmful bloom alga</name>
    <dbReference type="NCBI Taxonomy" id="44056"/>
    <lineage>
        <taxon>Eukaryota</taxon>
        <taxon>Sar</taxon>
        <taxon>Stramenopiles</taxon>
        <taxon>Ochrophyta</taxon>
        <taxon>Pelagophyceae</taxon>
        <taxon>Pelagomonadales</taxon>
        <taxon>Pelagomonadaceae</taxon>
        <taxon>Aureococcus</taxon>
    </lineage>
</organism>
<evidence type="ECO:0000256" key="4">
    <source>
        <dbReference type="ARBA" id="ARBA00022827"/>
    </source>
</evidence>
<gene>
    <name evidence="7" type="ORF">SO694_00076125</name>
</gene>
<dbReference type="InterPro" id="IPR007867">
    <property type="entry name" value="GMC_OxRtase_C"/>
</dbReference>
<feature type="chain" id="PRO_5045948591" evidence="5">
    <location>
        <begin position="29"/>
        <end position="570"/>
    </location>
</feature>
<evidence type="ECO:0000256" key="3">
    <source>
        <dbReference type="ARBA" id="ARBA00022630"/>
    </source>
</evidence>
<keyword evidence="5" id="KW-0732">Signal</keyword>
<dbReference type="EMBL" id="JBBJCI010000420">
    <property type="protein sequence ID" value="KAK7231070.1"/>
    <property type="molecule type" value="Genomic_DNA"/>
</dbReference>
<evidence type="ECO:0000259" key="6">
    <source>
        <dbReference type="PROSITE" id="PS00624"/>
    </source>
</evidence>
<feature type="signal peptide" evidence="5">
    <location>
        <begin position="1"/>
        <end position="28"/>
    </location>
</feature>
<comment type="caution">
    <text evidence="7">The sequence shown here is derived from an EMBL/GenBank/DDBJ whole genome shotgun (WGS) entry which is preliminary data.</text>
</comment>
<evidence type="ECO:0000313" key="7">
    <source>
        <dbReference type="EMBL" id="KAK7231070.1"/>
    </source>
</evidence>
<evidence type="ECO:0000313" key="8">
    <source>
        <dbReference type="Proteomes" id="UP001363151"/>
    </source>
</evidence>
<feature type="domain" description="Glucose-methanol-choline oxidoreductase N-terminal" evidence="6">
    <location>
        <begin position="315"/>
        <end position="329"/>
    </location>
</feature>
<dbReference type="Gene3D" id="3.50.50.60">
    <property type="entry name" value="FAD/NAD(P)-binding domain"/>
    <property type="match status" value="1"/>
</dbReference>
<keyword evidence="3" id="KW-0285">Flavoprotein</keyword>
<dbReference type="PIRSF" id="PIRSF000137">
    <property type="entry name" value="Alcohol_oxidase"/>
    <property type="match status" value="1"/>
</dbReference>
<dbReference type="PROSITE" id="PS00624">
    <property type="entry name" value="GMC_OXRED_2"/>
    <property type="match status" value="1"/>
</dbReference>
<evidence type="ECO:0000256" key="1">
    <source>
        <dbReference type="ARBA" id="ARBA00001974"/>
    </source>
</evidence>
<name>A0ABR1FHU9_AURAN</name>
<dbReference type="PANTHER" id="PTHR11552">
    <property type="entry name" value="GLUCOSE-METHANOL-CHOLINE GMC OXIDOREDUCTASE"/>
    <property type="match status" value="1"/>
</dbReference>
<dbReference type="PANTHER" id="PTHR11552:SF147">
    <property type="entry name" value="CHOLINE DEHYDROGENASE, MITOCHONDRIAL"/>
    <property type="match status" value="1"/>
</dbReference>
<comment type="similarity">
    <text evidence="2">Belongs to the GMC oxidoreductase family.</text>
</comment>
<protein>
    <submittedName>
        <fullName evidence="7">Glucose-methanol-choline oxidoreductase</fullName>
    </submittedName>
</protein>
<keyword evidence="4" id="KW-0274">FAD</keyword>
<dbReference type="Pfam" id="PF05199">
    <property type="entry name" value="GMC_oxred_C"/>
    <property type="match status" value="1"/>
</dbReference>
<dbReference type="SUPFAM" id="SSF51905">
    <property type="entry name" value="FAD/NAD(P)-binding domain"/>
    <property type="match status" value="1"/>
</dbReference>
<keyword evidence="8" id="KW-1185">Reference proteome</keyword>
<dbReference type="Proteomes" id="UP001363151">
    <property type="component" value="Unassembled WGS sequence"/>
</dbReference>
<proteinExistence type="inferred from homology"/>
<comment type="cofactor">
    <cofactor evidence="1">
        <name>FAD</name>
        <dbReference type="ChEBI" id="CHEBI:57692"/>
    </cofactor>
</comment>